<dbReference type="EMBL" id="CP024443">
    <property type="protein sequence ID" value="ATR77838.1"/>
    <property type="molecule type" value="Genomic_DNA"/>
</dbReference>
<dbReference type="Proteomes" id="UP000229340">
    <property type="component" value="Chromosome"/>
</dbReference>
<reference evidence="2" key="1">
    <citation type="submission" date="2017-11" db="EMBL/GenBank/DDBJ databases">
        <title>Complete genome sequence of Moraxella osloensis NP7 isolated from human skin.</title>
        <authorList>
            <person name="Lee K."/>
            <person name="Lim J.Y."/>
            <person name="Hwang I."/>
        </authorList>
    </citation>
    <scope>NUCLEOTIDE SEQUENCE [LARGE SCALE GENOMIC DNA]</scope>
    <source>
        <strain evidence="2">NP7</strain>
    </source>
</reference>
<sequence>MSQSIQFYVDFVNEQIDYQVQRSEHYDKQNDAVRADAYRKRAEHFRQLAEFIQQNCSQSLSPLKPSVYISPDDIKNLPQELLNQLNISDSDRSDFQIIEAINSVGGIASIDKILIAYYHLTKEIYDRQKLMAKLYRMSVKKMLYSHPHKKGIYSTSEINESETKGVENNDD</sequence>
<gene>
    <name evidence="1" type="ORF">NP7_00175</name>
</gene>
<proteinExistence type="predicted"/>
<evidence type="ECO:0000313" key="1">
    <source>
        <dbReference type="EMBL" id="ATR77838.1"/>
    </source>
</evidence>
<organism evidence="1 2">
    <name type="scientific">Faucicola osloensis</name>
    <name type="common">Moraxella osloensis</name>
    <dbReference type="NCBI Taxonomy" id="34062"/>
    <lineage>
        <taxon>Bacteria</taxon>
        <taxon>Pseudomonadati</taxon>
        <taxon>Pseudomonadota</taxon>
        <taxon>Gammaproteobacteria</taxon>
        <taxon>Moraxellales</taxon>
        <taxon>Moraxellaceae</taxon>
        <taxon>Faucicola</taxon>
    </lineage>
</organism>
<protein>
    <submittedName>
        <fullName evidence="1">Uncharacterized protein</fullName>
    </submittedName>
</protein>
<evidence type="ECO:0000313" key="2">
    <source>
        <dbReference type="Proteomes" id="UP000229340"/>
    </source>
</evidence>
<dbReference type="RefSeq" id="WP_100269228.1">
    <property type="nucleotide sequence ID" value="NZ_CP024443.1"/>
</dbReference>
<dbReference type="AlphaFoldDB" id="A0A2D2LS36"/>
<name>A0A2D2LS36_FAUOS</name>
<accession>A0A2D2LS36</accession>